<dbReference type="Proteomes" id="UP000244334">
    <property type="component" value="Unassembled WGS sequence"/>
</dbReference>
<sequence>MRHGLKPVQGDVATLKVAVIHPDQLLHQQVDATNLLAQGDLGLQCVPFFG</sequence>
<dbReference type="EMBL" id="LJAM02000424">
    <property type="protein sequence ID" value="RAP70205.1"/>
    <property type="molecule type" value="Genomic_DNA"/>
</dbReference>
<gene>
    <name evidence="1" type="ORF">ACZ87_02994</name>
</gene>
<protein>
    <submittedName>
        <fullName evidence="1">Uncharacterized protein</fullName>
    </submittedName>
</protein>
<evidence type="ECO:0000313" key="2">
    <source>
        <dbReference type="Proteomes" id="UP000244334"/>
    </source>
</evidence>
<evidence type="ECO:0000313" key="1">
    <source>
        <dbReference type="EMBL" id="RAP70205.1"/>
    </source>
</evidence>
<accession>A0A328TMK0</accession>
<keyword evidence="2" id="KW-1185">Reference proteome</keyword>
<name>A0A328TMK0_9GAMM</name>
<comment type="caution">
    <text evidence="1">The sequence shown here is derived from an EMBL/GenBank/DDBJ whole genome shotgun (WGS) entry which is preliminary data.</text>
</comment>
<dbReference type="AlphaFoldDB" id="A0A328TMK0"/>
<proteinExistence type="predicted"/>
<reference evidence="1" key="1">
    <citation type="submission" date="2018-04" db="EMBL/GenBank/DDBJ databases">
        <title>Genomes of the Obligate Erwinia dacicola and Facultative Enterobacter sp. OLF Endosymbionts of the Olive Fruit fly, Bactrocera oleae.</title>
        <authorList>
            <person name="Estes A.M."/>
            <person name="Hearn D.J."/>
            <person name="Agarwal S."/>
            <person name="Pierson E.A."/>
            <person name="Dunning-Hotopp J.C."/>
        </authorList>
    </citation>
    <scope>NUCLEOTIDE SEQUENCE [LARGE SCALE GENOMIC DNA]</scope>
    <source>
        <strain evidence="1">Oroville</strain>
    </source>
</reference>
<organism evidence="1 2">
    <name type="scientific">Candidatus Erwinia dacicola</name>
    <dbReference type="NCBI Taxonomy" id="252393"/>
    <lineage>
        <taxon>Bacteria</taxon>
        <taxon>Pseudomonadati</taxon>
        <taxon>Pseudomonadota</taxon>
        <taxon>Gammaproteobacteria</taxon>
        <taxon>Enterobacterales</taxon>
        <taxon>Erwiniaceae</taxon>
        <taxon>Erwinia</taxon>
    </lineage>
</organism>